<protein>
    <submittedName>
        <fullName evidence="1">Uncharacterized protein</fullName>
    </submittedName>
</protein>
<dbReference type="Proteomes" id="UP000229342">
    <property type="component" value="Unassembled WGS sequence"/>
</dbReference>
<sequence length="82" mass="9704">MTRQNMRFSLGIFSFYQGMRLEIGSYAKGTKSIVPSGNEDCKPRKGKKGRITPHSRFIIQKPRCLYGEACILREFWWRFIRQ</sequence>
<proteinExistence type="predicted"/>
<accession>A0A2H0KC19</accession>
<evidence type="ECO:0000313" key="2">
    <source>
        <dbReference type="Proteomes" id="UP000229342"/>
    </source>
</evidence>
<evidence type="ECO:0000313" key="1">
    <source>
        <dbReference type="EMBL" id="PIQ68779.1"/>
    </source>
</evidence>
<comment type="caution">
    <text evidence="1">The sequence shown here is derived from an EMBL/GenBank/DDBJ whole genome shotgun (WGS) entry which is preliminary data.</text>
</comment>
<reference evidence="1 2" key="1">
    <citation type="submission" date="2017-09" db="EMBL/GenBank/DDBJ databases">
        <title>Depth-based differentiation of microbial function through sediment-hosted aquifers and enrichment of novel symbionts in the deep terrestrial subsurface.</title>
        <authorList>
            <person name="Probst A.J."/>
            <person name="Ladd B."/>
            <person name="Jarett J.K."/>
            <person name="Geller-Mcgrath D.E."/>
            <person name="Sieber C.M."/>
            <person name="Emerson J.B."/>
            <person name="Anantharaman K."/>
            <person name="Thomas B.C."/>
            <person name="Malmstrom R."/>
            <person name="Stieglmeier M."/>
            <person name="Klingl A."/>
            <person name="Woyke T."/>
            <person name="Ryan C.M."/>
            <person name="Banfield J.F."/>
        </authorList>
    </citation>
    <scope>NUCLEOTIDE SEQUENCE [LARGE SCALE GENOMIC DNA]</scope>
    <source>
        <strain evidence="1">CG11_big_fil_rev_8_21_14_0_20_46_11</strain>
    </source>
</reference>
<name>A0A2H0KC19_9BACT</name>
<organism evidence="1 2">
    <name type="scientific">Candidatus Taylorbacteria bacterium CG11_big_fil_rev_8_21_14_0_20_46_11</name>
    <dbReference type="NCBI Taxonomy" id="1975025"/>
    <lineage>
        <taxon>Bacteria</taxon>
        <taxon>Candidatus Tayloriibacteriota</taxon>
    </lineage>
</organism>
<gene>
    <name evidence="1" type="ORF">COV91_02410</name>
</gene>
<dbReference type="EMBL" id="PCVG01000029">
    <property type="protein sequence ID" value="PIQ68779.1"/>
    <property type="molecule type" value="Genomic_DNA"/>
</dbReference>
<dbReference type="AlphaFoldDB" id="A0A2H0KC19"/>